<dbReference type="PANTHER" id="PTHR33204:SF29">
    <property type="entry name" value="TRANSCRIPTIONAL REGULATOR"/>
    <property type="match status" value="1"/>
</dbReference>
<evidence type="ECO:0000256" key="2">
    <source>
        <dbReference type="ARBA" id="ARBA00023125"/>
    </source>
</evidence>
<dbReference type="InterPro" id="IPR036388">
    <property type="entry name" value="WH-like_DNA-bd_sf"/>
</dbReference>
<dbReference type="Gene3D" id="1.10.10.10">
    <property type="entry name" value="Winged helix-like DNA-binding domain superfamily/Winged helix DNA-binding domain"/>
    <property type="match status" value="1"/>
</dbReference>
<keyword evidence="3" id="KW-0804">Transcription</keyword>
<keyword evidence="1" id="KW-0805">Transcription regulation</keyword>
<dbReference type="Pfam" id="PF01638">
    <property type="entry name" value="HxlR"/>
    <property type="match status" value="1"/>
</dbReference>
<dbReference type="EMBL" id="BMRG01000033">
    <property type="protein sequence ID" value="GGP86938.1"/>
    <property type="molecule type" value="Genomic_DNA"/>
</dbReference>
<protein>
    <submittedName>
        <fullName evidence="5">Transcriptional regulator</fullName>
    </submittedName>
</protein>
<keyword evidence="6" id="KW-1185">Reference proteome</keyword>
<dbReference type="PROSITE" id="PS51118">
    <property type="entry name" value="HTH_HXLR"/>
    <property type="match status" value="1"/>
</dbReference>
<evidence type="ECO:0000256" key="3">
    <source>
        <dbReference type="ARBA" id="ARBA00023163"/>
    </source>
</evidence>
<evidence type="ECO:0000259" key="4">
    <source>
        <dbReference type="PROSITE" id="PS51118"/>
    </source>
</evidence>
<dbReference type="PANTHER" id="PTHR33204">
    <property type="entry name" value="TRANSCRIPTIONAL REGULATOR, MARR FAMILY"/>
    <property type="match status" value="1"/>
</dbReference>
<gene>
    <name evidence="5" type="ORF">GCM10010185_70930</name>
</gene>
<comment type="caution">
    <text evidence="5">The sequence shown here is derived from an EMBL/GenBank/DDBJ whole genome shotgun (WGS) entry which is preliminary data.</text>
</comment>
<evidence type="ECO:0000256" key="1">
    <source>
        <dbReference type="ARBA" id="ARBA00023015"/>
    </source>
</evidence>
<keyword evidence="2" id="KW-0238">DNA-binding</keyword>
<organism evidence="5 6">
    <name type="scientific">Saccharothrix coeruleofusca</name>
    <dbReference type="NCBI Taxonomy" id="33919"/>
    <lineage>
        <taxon>Bacteria</taxon>
        <taxon>Bacillati</taxon>
        <taxon>Actinomycetota</taxon>
        <taxon>Actinomycetes</taxon>
        <taxon>Pseudonocardiales</taxon>
        <taxon>Pseudonocardiaceae</taxon>
        <taxon>Saccharothrix</taxon>
    </lineage>
</organism>
<dbReference type="InterPro" id="IPR002577">
    <property type="entry name" value="HTH_HxlR"/>
</dbReference>
<feature type="domain" description="HTH hxlR-type" evidence="4">
    <location>
        <begin position="12"/>
        <end position="110"/>
    </location>
</feature>
<dbReference type="GO" id="GO:0003677">
    <property type="term" value="F:DNA binding"/>
    <property type="evidence" value="ECO:0007669"/>
    <property type="project" value="UniProtKB-KW"/>
</dbReference>
<reference evidence="5" key="2">
    <citation type="submission" date="2020-09" db="EMBL/GenBank/DDBJ databases">
        <authorList>
            <person name="Sun Q."/>
            <person name="Ohkuma M."/>
        </authorList>
    </citation>
    <scope>NUCLEOTIDE SEQUENCE</scope>
    <source>
        <strain evidence="5">JCM 3313</strain>
    </source>
</reference>
<dbReference type="SUPFAM" id="SSF46785">
    <property type="entry name" value="Winged helix' DNA-binding domain"/>
    <property type="match status" value="1"/>
</dbReference>
<dbReference type="Proteomes" id="UP000639606">
    <property type="component" value="Unassembled WGS sequence"/>
</dbReference>
<accession>A0A918AUJ7</accession>
<evidence type="ECO:0000313" key="6">
    <source>
        <dbReference type="Proteomes" id="UP000639606"/>
    </source>
</evidence>
<reference evidence="5" key="1">
    <citation type="journal article" date="2014" name="Int. J. Syst. Evol. Microbiol.">
        <title>Complete genome sequence of Corynebacterium casei LMG S-19264T (=DSM 44701T), isolated from a smear-ripened cheese.</title>
        <authorList>
            <consortium name="US DOE Joint Genome Institute (JGI-PGF)"/>
            <person name="Walter F."/>
            <person name="Albersmeier A."/>
            <person name="Kalinowski J."/>
            <person name="Ruckert C."/>
        </authorList>
    </citation>
    <scope>NUCLEOTIDE SEQUENCE</scope>
    <source>
        <strain evidence="5">JCM 3313</strain>
    </source>
</reference>
<name>A0A918AUJ7_9PSEU</name>
<sequence length="121" mass="13450">MSGAPRTGPYVCGLDAAMDVVGGKWKSLILWELRQGARRFGELRRGLPGVSERVLARQLREMEEDELVHREVYPVVPPHVEYSLTEQGRSLYGALESLGAWGRRRIARIGAARLDVEHAGG</sequence>
<evidence type="ECO:0000313" key="5">
    <source>
        <dbReference type="EMBL" id="GGP86938.1"/>
    </source>
</evidence>
<proteinExistence type="predicted"/>
<dbReference type="AlphaFoldDB" id="A0A918AUJ7"/>
<dbReference type="InterPro" id="IPR036390">
    <property type="entry name" value="WH_DNA-bd_sf"/>
</dbReference>